<dbReference type="SUPFAM" id="SSF52540">
    <property type="entry name" value="P-loop containing nucleoside triphosphate hydrolases"/>
    <property type="match status" value="1"/>
</dbReference>
<dbReference type="GO" id="GO:0005524">
    <property type="term" value="F:ATP binding"/>
    <property type="evidence" value="ECO:0007669"/>
    <property type="project" value="UniProtKB-KW"/>
</dbReference>
<evidence type="ECO:0000259" key="1">
    <source>
        <dbReference type="Pfam" id="PF13173"/>
    </source>
</evidence>
<dbReference type="Pfam" id="PF13173">
    <property type="entry name" value="AAA_14"/>
    <property type="match status" value="1"/>
</dbReference>
<dbReference type="PANTHER" id="PTHR33295:SF7">
    <property type="entry name" value="ATPASE"/>
    <property type="match status" value="1"/>
</dbReference>
<dbReference type="InterPro" id="IPR011335">
    <property type="entry name" value="Restrct_endonuc-II-like"/>
</dbReference>
<dbReference type="PANTHER" id="PTHR33295">
    <property type="entry name" value="ATPASE"/>
    <property type="match status" value="1"/>
</dbReference>
<dbReference type="InterPro" id="IPR027417">
    <property type="entry name" value="P-loop_NTPase"/>
</dbReference>
<proteinExistence type="predicted"/>
<dbReference type="Proteomes" id="UP000260721">
    <property type="component" value="Unassembled WGS sequence"/>
</dbReference>
<comment type="caution">
    <text evidence="3">The sequence shown here is derived from an EMBL/GenBank/DDBJ whole genome shotgun (WGS) entry which is preliminary data.</text>
</comment>
<dbReference type="InterPro" id="IPR025420">
    <property type="entry name" value="DUF4143"/>
</dbReference>
<dbReference type="Pfam" id="PF13635">
    <property type="entry name" value="DUF4143"/>
    <property type="match status" value="1"/>
</dbReference>
<dbReference type="EMBL" id="QUSK01000033">
    <property type="protein sequence ID" value="RGD73274.1"/>
    <property type="molecule type" value="Genomic_DNA"/>
</dbReference>
<dbReference type="AlphaFoldDB" id="A0A3E3DVF6"/>
<feature type="domain" description="AAA" evidence="1">
    <location>
        <begin position="21"/>
        <end position="154"/>
    </location>
</feature>
<protein>
    <submittedName>
        <fullName evidence="3">ATP-binding protein</fullName>
    </submittedName>
</protein>
<gene>
    <name evidence="3" type="ORF">DXC78_11630</name>
</gene>
<accession>A0A3E3DVF6</accession>
<reference evidence="3 4" key="1">
    <citation type="submission" date="2018-08" db="EMBL/GenBank/DDBJ databases">
        <title>A genome reference for cultivated species of the human gut microbiota.</title>
        <authorList>
            <person name="Zou Y."/>
            <person name="Xue W."/>
            <person name="Luo G."/>
        </authorList>
    </citation>
    <scope>NUCLEOTIDE SEQUENCE [LARGE SCALE GENOMIC DNA]</scope>
    <source>
        <strain evidence="3 4">TF08-11</strain>
    </source>
</reference>
<sequence length="447" mass="52423">MFERKIYDEIKKWKEESNGRTALLIEGARRVGKSTIAETFAQNEYASYILIDFSVVGNDIRSLFDDMSNLNYFFTTLQLYYQVELRERDSVIIFDEVQLCPKARQAIKTLVKDGRYDYIETGSLISIKKNVKDILIPSEERKIQMNPMDYEEFLWALGDHSTMNLLRTVFQSKKRLGDDLNRKLMRQFRLYMLVGGMPQAVYEYIRTNNFKKVDDVKRDIINLYEDDFRKIDSTGRLAMIFEAIPSQLNTKAKGFQTKKIIKSYKVKEDTILSLISELKDSKVVNVAYHCNNPNVGLSANIDLDQYKLYMADTGLFVTMQFKDKSFTENIIYEKLLMDKLSANLGYLYENAVAQAIVSSGNELFYYTFTNEEQRKNYEIDFILSKKNKICPIEVKSSNYRKHTSIDMFYEKFSSRILNRYIIHTKDISKDKDIQCLPIYLSSFVFEK</sequence>
<evidence type="ECO:0000313" key="4">
    <source>
        <dbReference type="Proteomes" id="UP000260721"/>
    </source>
</evidence>
<evidence type="ECO:0000313" key="3">
    <source>
        <dbReference type="EMBL" id="RGD73274.1"/>
    </source>
</evidence>
<organism evidence="3 4">
    <name type="scientific">Faecalicoccus pleomorphus</name>
    <dbReference type="NCBI Taxonomy" id="1323"/>
    <lineage>
        <taxon>Bacteria</taxon>
        <taxon>Bacillati</taxon>
        <taxon>Bacillota</taxon>
        <taxon>Erysipelotrichia</taxon>
        <taxon>Erysipelotrichales</taxon>
        <taxon>Erysipelotrichaceae</taxon>
        <taxon>Faecalicoccus</taxon>
    </lineage>
</organism>
<keyword evidence="3" id="KW-0547">Nucleotide-binding</keyword>
<keyword evidence="3" id="KW-0067">ATP-binding</keyword>
<dbReference type="Gene3D" id="3.40.50.300">
    <property type="entry name" value="P-loop containing nucleotide triphosphate hydrolases"/>
    <property type="match status" value="1"/>
</dbReference>
<dbReference type="InterPro" id="IPR041682">
    <property type="entry name" value="AAA_14"/>
</dbReference>
<dbReference type="SUPFAM" id="SSF52980">
    <property type="entry name" value="Restriction endonuclease-like"/>
    <property type="match status" value="1"/>
</dbReference>
<name>A0A3E3DVF6_9FIRM</name>
<evidence type="ECO:0000259" key="2">
    <source>
        <dbReference type="Pfam" id="PF13635"/>
    </source>
</evidence>
<feature type="domain" description="DUF4143" evidence="2">
    <location>
        <begin position="227"/>
        <end position="397"/>
    </location>
</feature>
<dbReference type="RefSeq" id="WP_117447172.1">
    <property type="nucleotide sequence ID" value="NZ_JBFBOW010000005.1"/>
</dbReference>